<gene>
    <name evidence="7" type="ORF">ACFFJC_10515</name>
</gene>
<dbReference type="Gene3D" id="2.10.109.10">
    <property type="entry name" value="Umud Fragment, subunit A"/>
    <property type="match status" value="1"/>
</dbReference>
<dbReference type="PANTHER" id="PTHR40661:SF3">
    <property type="entry name" value="FELS-1 PROPHAGE TRANSCRIPTIONAL REGULATOR"/>
    <property type="match status" value="1"/>
</dbReference>
<reference evidence="7 8" key="1">
    <citation type="submission" date="2024-09" db="EMBL/GenBank/DDBJ databases">
        <authorList>
            <person name="Sun Q."/>
            <person name="Mori K."/>
        </authorList>
    </citation>
    <scope>NUCLEOTIDE SEQUENCE [LARGE SCALE GENOMIC DNA]</scope>
    <source>
        <strain evidence="7 8">CCM 7706</strain>
    </source>
</reference>
<evidence type="ECO:0000313" key="7">
    <source>
        <dbReference type="EMBL" id="MFC0204705.1"/>
    </source>
</evidence>
<dbReference type="InterPro" id="IPR019756">
    <property type="entry name" value="Pept_S26A_signal_pept_1_Ser-AS"/>
</dbReference>
<evidence type="ECO:0000313" key="8">
    <source>
        <dbReference type="Proteomes" id="UP001589798"/>
    </source>
</evidence>
<dbReference type="SUPFAM" id="SSF51306">
    <property type="entry name" value="LexA/Signal peptidase"/>
    <property type="match status" value="1"/>
</dbReference>
<keyword evidence="2" id="KW-0378">Hydrolase</keyword>
<comment type="caution">
    <text evidence="7">The sequence shown here is derived from an EMBL/GenBank/DDBJ whole genome shotgun (WGS) entry which is preliminary data.</text>
</comment>
<dbReference type="PANTHER" id="PTHR40661">
    <property type="match status" value="1"/>
</dbReference>
<dbReference type="EMBL" id="JBHLWK010000013">
    <property type="protein sequence ID" value="MFC0204705.1"/>
    <property type="molecule type" value="Genomic_DNA"/>
</dbReference>
<keyword evidence="5" id="KW-0804">Transcription</keyword>
<evidence type="ECO:0000256" key="4">
    <source>
        <dbReference type="ARBA" id="ARBA00023125"/>
    </source>
</evidence>
<evidence type="ECO:0000256" key="2">
    <source>
        <dbReference type="ARBA" id="ARBA00022801"/>
    </source>
</evidence>
<dbReference type="Pfam" id="PF00717">
    <property type="entry name" value="Peptidase_S24"/>
    <property type="match status" value="1"/>
</dbReference>
<dbReference type="CDD" id="cd06529">
    <property type="entry name" value="S24_LexA-like"/>
    <property type="match status" value="1"/>
</dbReference>
<dbReference type="InterPro" id="IPR015927">
    <property type="entry name" value="Peptidase_S24_S26A/B/C"/>
</dbReference>
<keyword evidence="8" id="KW-1185">Reference proteome</keyword>
<keyword evidence="4" id="KW-0238">DNA-binding</keyword>
<evidence type="ECO:0000256" key="3">
    <source>
        <dbReference type="ARBA" id="ARBA00023015"/>
    </source>
</evidence>
<name>A0ABV6CVF0_9SPHN</name>
<feature type="domain" description="Peptidase S24/S26A/S26B/S26C" evidence="6">
    <location>
        <begin position="143"/>
        <end position="234"/>
    </location>
</feature>
<protein>
    <submittedName>
        <fullName evidence="7">Helix-turn-helix transcriptional regulator</fullName>
    </submittedName>
</protein>
<sequence>MRDDATPLQQFIRAAVALMPQKRDHYDKILQEKLGTKGKPIYDIDRGKSKNPSLAQLNAISELLGQPRQLFERAIAGEPVEPVGSSVATAVPGARSVADIVPAEDVVYIQKLDLSLSMGPGTHIDDWVEAEPVAFDLAFIRSVTRTASDRLKLVTGIGDSMYPTLNWGDVILIDTTERQLARQDAVYWIDVYGAAGLKRLRNVGRSRVLVISDNPNVPDMEVDAADLRIQGRAIWLARGI</sequence>
<dbReference type="InterPro" id="IPR036286">
    <property type="entry name" value="LexA/Signal_pep-like_sf"/>
</dbReference>
<keyword evidence="1" id="KW-0645">Protease</keyword>
<dbReference type="Proteomes" id="UP001589798">
    <property type="component" value="Unassembled WGS sequence"/>
</dbReference>
<evidence type="ECO:0000259" key="6">
    <source>
        <dbReference type="Pfam" id="PF00717"/>
    </source>
</evidence>
<accession>A0ABV6CVF0</accession>
<proteinExistence type="predicted"/>
<evidence type="ECO:0000256" key="1">
    <source>
        <dbReference type="ARBA" id="ARBA00022670"/>
    </source>
</evidence>
<evidence type="ECO:0000256" key="5">
    <source>
        <dbReference type="ARBA" id="ARBA00023163"/>
    </source>
</evidence>
<dbReference type="PROSITE" id="PS00501">
    <property type="entry name" value="SPASE_I_1"/>
    <property type="match status" value="1"/>
</dbReference>
<dbReference type="InterPro" id="IPR039418">
    <property type="entry name" value="LexA-like"/>
</dbReference>
<organism evidence="7 8">
    <name type="scientific">Novosphingobium soli</name>
    <dbReference type="NCBI Taxonomy" id="574956"/>
    <lineage>
        <taxon>Bacteria</taxon>
        <taxon>Pseudomonadati</taxon>
        <taxon>Pseudomonadota</taxon>
        <taxon>Alphaproteobacteria</taxon>
        <taxon>Sphingomonadales</taxon>
        <taxon>Sphingomonadaceae</taxon>
        <taxon>Novosphingobium</taxon>
    </lineage>
</organism>
<keyword evidence="3" id="KW-0805">Transcription regulation</keyword>
<dbReference type="RefSeq" id="WP_379487465.1">
    <property type="nucleotide sequence ID" value="NZ_JBHLWK010000013.1"/>
</dbReference>